<keyword evidence="4" id="KW-1185">Reference proteome</keyword>
<protein>
    <submittedName>
        <fullName evidence="3">Uncharacterized protein</fullName>
    </submittedName>
</protein>
<feature type="region of interest" description="Disordered" evidence="1">
    <location>
        <begin position="169"/>
        <end position="239"/>
    </location>
</feature>
<feature type="compositionally biased region" description="Low complexity" evidence="1">
    <location>
        <begin position="173"/>
        <end position="188"/>
    </location>
</feature>
<feature type="region of interest" description="Disordered" evidence="1">
    <location>
        <begin position="107"/>
        <end position="130"/>
    </location>
</feature>
<accession>A0A151Y0A6</accession>
<comment type="caution">
    <text evidence="3">The sequence shown here is derived from an EMBL/GenBank/DDBJ whole genome shotgun (WGS) entry which is preliminary data.</text>
</comment>
<evidence type="ECO:0000256" key="2">
    <source>
        <dbReference type="SAM" id="SignalP"/>
    </source>
</evidence>
<dbReference type="OrthoDB" id="6694311at2"/>
<gene>
    <name evidence="3" type="ORF">AZH43_14070</name>
</gene>
<proteinExistence type="predicted"/>
<dbReference type="STRING" id="1806892.AZH43_14070"/>
<reference evidence="3 4" key="1">
    <citation type="submission" date="2016-03" db="EMBL/GenBank/DDBJ databases">
        <title>Acinetobacter genomospecies 28 strain ANC 4149.</title>
        <authorList>
            <person name="Radolfova-Krizova L."/>
            <person name="Nemec A."/>
        </authorList>
    </citation>
    <scope>NUCLEOTIDE SEQUENCE [LARGE SCALE GENOMIC DNA]</scope>
    <source>
        <strain evidence="3 4">ANC 4149</strain>
    </source>
</reference>
<evidence type="ECO:0000313" key="3">
    <source>
        <dbReference type="EMBL" id="KYQ71473.1"/>
    </source>
</evidence>
<dbReference type="Proteomes" id="UP000076276">
    <property type="component" value="Unassembled WGS sequence"/>
</dbReference>
<dbReference type="EMBL" id="LUAW01000025">
    <property type="protein sequence ID" value="KYQ71473.1"/>
    <property type="molecule type" value="Genomic_DNA"/>
</dbReference>
<dbReference type="RefSeq" id="WP_067669860.1">
    <property type="nucleotide sequence ID" value="NZ_CBCSIK010000003.1"/>
</dbReference>
<name>A0A151Y0A6_9GAMM</name>
<keyword evidence="2" id="KW-0732">Signal</keyword>
<organism evidence="3 4">
    <name type="scientific">Acinetobacter pragensis</name>
    <dbReference type="NCBI Taxonomy" id="1806892"/>
    <lineage>
        <taxon>Bacteria</taxon>
        <taxon>Pseudomonadati</taxon>
        <taxon>Pseudomonadota</taxon>
        <taxon>Gammaproteobacteria</taxon>
        <taxon>Moraxellales</taxon>
        <taxon>Moraxellaceae</taxon>
        <taxon>Acinetobacter</taxon>
    </lineage>
</organism>
<feature type="chain" id="PRO_5007592089" evidence="2">
    <location>
        <begin position="28"/>
        <end position="239"/>
    </location>
</feature>
<evidence type="ECO:0000313" key="4">
    <source>
        <dbReference type="Proteomes" id="UP000076276"/>
    </source>
</evidence>
<sequence>MHSKTQTKAKIIGLGLIAGLMSAAVMAEPPIQPGDTLESLSKVKINTTVNGQPGSIQELVASGQVRIVEAPAQQQAGIAAGEPAPESVQPLDTAQADLAQANQVAVEQAPVTSNDALGSSPAESVTNAGMDQTGADQANLAAAQDAQSTLNQEQSAAQVQAPEIAPAHAAEGNPAPALSSSANAPVNAEAPDSGSILSAAPEAPEADQAVQAAPEMPMADSAIQASPELPEASADPAAQ</sequence>
<evidence type="ECO:0000256" key="1">
    <source>
        <dbReference type="SAM" id="MobiDB-lite"/>
    </source>
</evidence>
<dbReference type="AlphaFoldDB" id="A0A151Y0A6"/>
<feature type="signal peptide" evidence="2">
    <location>
        <begin position="1"/>
        <end position="27"/>
    </location>
</feature>